<dbReference type="PANTHER" id="PTHR13286">
    <property type="entry name" value="SAP30"/>
    <property type="match status" value="1"/>
</dbReference>
<feature type="region of interest" description="Disordered" evidence="7">
    <location>
        <begin position="104"/>
        <end position="164"/>
    </location>
</feature>
<keyword evidence="10" id="KW-1185">Reference proteome</keyword>
<evidence type="ECO:0000256" key="3">
    <source>
        <dbReference type="ARBA" id="ARBA00022491"/>
    </source>
</evidence>
<comment type="caution">
    <text evidence="9">The sequence shown here is derived from an EMBL/GenBank/DDBJ whole genome shotgun (WGS) entry which is preliminary data.</text>
</comment>
<comment type="similarity">
    <text evidence="2">Belongs to the SAP30 family.</text>
</comment>
<keyword evidence="4" id="KW-0805">Transcription regulation</keyword>
<feature type="compositionally biased region" description="Low complexity" evidence="7">
    <location>
        <begin position="122"/>
        <end position="133"/>
    </location>
</feature>
<dbReference type="InterPro" id="IPR025718">
    <property type="entry name" value="SAP30_Sin3-bd"/>
</dbReference>
<proteinExistence type="inferred from homology"/>
<keyword evidence="5" id="KW-0804">Transcription</keyword>
<organism evidence="9 10">
    <name type="scientific">Cymbomonas tetramitiformis</name>
    <dbReference type="NCBI Taxonomy" id="36881"/>
    <lineage>
        <taxon>Eukaryota</taxon>
        <taxon>Viridiplantae</taxon>
        <taxon>Chlorophyta</taxon>
        <taxon>Pyramimonadophyceae</taxon>
        <taxon>Pyramimonadales</taxon>
        <taxon>Pyramimonadaceae</taxon>
        <taxon>Cymbomonas</taxon>
    </lineage>
</organism>
<dbReference type="Pfam" id="PF13867">
    <property type="entry name" value="SAP30_Sin3_bdg"/>
    <property type="match status" value="1"/>
</dbReference>
<dbReference type="Proteomes" id="UP001190700">
    <property type="component" value="Unassembled WGS sequence"/>
</dbReference>
<feature type="domain" description="Histone deacetylase complex subunit SAP30 Sin3 binding" evidence="8">
    <location>
        <begin position="171"/>
        <end position="225"/>
    </location>
</feature>
<dbReference type="EMBL" id="LGRX02003678">
    <property type="protein sequence ID" value="KAK3281851.1"/>
    <property type="molecule type" value="Genomic_DNA"/>
</dbReference>
<evidence type="ECO:0000256" key="7">
    <source>
        <dbReference type="SAM" id="MobiDB-lite"/>
    </source>
</evidence>
<evidence type="ECO:0000256" key="4">
    <source>
        <dbReference type="ARBA" id="ARBA00023015"/>
    </source>
</evidence>
<name>A0AAE0LDW7_9CHLO</name>
<dbReference type="Gene3D" id="6.10.160.20">
    <property type="match status" value="1"/>
</dbReference>
<evidence type="ECO:0000256" key="6">
    <source>
        <dbReference type="ARBA" id="ARBA00023242"/>
    </source>
</evidence>
<dbReference type="InterPro" id="IPR038291">
    <property type="entry name" value="SAP30_C_sf"/>
</dbReference>
<keyword evidence="3" id="KW-0678">Repressor</keyword>
<feature type="region of interest" description="Disordered" evidence="7">
    <location>
        <begin position="71"/>
        <end position="90"/>
    </location>
</feature>
<reference evidence="9 10" key="1">
    <citation type="journal article" date="2015" name="Genome Biol. Evol.">
        <title>Comparative Genomics of a Bacterivorous Green Alga Reveals Evolutionary Causalities and Consequences of Phago-Mixotrophic Mode of Nutrition.</title>
        <authorList>
            <person name="Burns J.A."/>
            <person name="Paasch A."/>
            <person name="Narechania A."/>
            <person name="Kim E."/>
        </authorList>
    </citation>
    <scope>NUCLEOTIDE SEQUENCE [LARGE SCALE GENOMIC DNA]</scope>
    <source>
        <strain evidence="9 10">PLY_AMNH</strain>
    </source>
</reference>
<evidence type="ECO:0000313" key="9">
    <source>
        <dbReference type="EMBL" id="KAK3281851.1"/>
    </source>
</evidence>
<protein>
    <recommendedName>
        <fullName evidence="8">Histone deacetylase complex subunit SAP30 Sin3 binding domain-containing protein</fullName>
    </recommendedName>
</protein>
<evidence type="ECO:0000259" key="8">
    <source>
        <dbReference type="Pfam" id="PF13867"/>
    </source>
</evidence>
<sequence length="250" mass="27517">MRYCTCSAVVCPHDSDSDSRNRSCELTSGGKKFRRINSLAAASQERLTIALEEAETQFVCRRHLNKHTRLHSRIPESGVPGTPLTSPQKPSETAIWKFHTKVHEQRTSADMTNGAPKRSNRGGAATNGASNHNGSGGSSDEEERNVAATPPTHPTQRTSARRKPNIDLLKLEASSLRKYRRVYKLPELGAGVGKEDLAPAIIKHWQNHLVVEDEYETLLSFAMTLRKQSIASGGASGMHGKMKQKGPKRK</sequence>
<keyword evidence="6" id="KW-0539">Nucleus</keyword>
<evidence type="ECO:0000313" key="10">
    <source>
        <dbReference type="Proteomes" id="UP001190700"/>
    </source>
</evidence>
<comment type="subcellular location">
    <subcellularLocation>
        <location evidence="1">Nucleus</location>
    </subcellularLocation>
</comment>
<evidence type="ECO:0000256" key="2">
    <source>
        <dbReference type="ARBA" id="ARBA00006283"/>
    </source>
</evidence>
<accession>A0AAE0LDW7</accession>
<gene>
    <name evidence="9" type="ORF">CYMTET_10382</name>
</gene>
<evidence type="ECO:0000256" key="5">
    <source>
        <dbReference type="ARBA" id="ARBA00023163"/>
    </source>
</evidence>
<dbReference type="GO" id="GO:0005634">
    <property type="term" value="C:nucleus"/>
    <property type="evidence" value="ECO:0007669"/>
    <property type="project" value="UniProtKB-SubCell"/>
</dbReference>
<dbReference type="AlphaFoldDB" id="A0AAE0LDW7"/>
<evidence type="ECO:0000256" key="1">
    <source>
        <dbReference type="ARBA" id="ARBA00004123"/>
    </source>
</evidence>
<dbReference type="InterPro" id="IPR024145">
    <property type="entry name" value="His_deAcase_SAP30/SAP30L"/>
</dbReference>